<dbReference type="AlphaFoldDB" id="A0A4P9TF51"/>
<proteinExistence type="predicted"/>
<dbReference type="KEGG" id="npl:FGF80_08580"/>
<keyword evidence="1" id="KW-0812">Transmembrane</keyword>
<organism evidence="2 3">
    <name type="scientific">Natrinema pallidum</name>
    <dbReference type="NCBI Taxonomy" id="69527"/>
    <lineage>
        <taxon>Archaea</taxon>
        <taxon>Methanobacteriati</taxon>
        <taxon>Methanobacteriota</taxon>
        <taxon>Stenosarchaea group</taxon>
        <taxon>Halobacteria</taxon>
        <taxon>Halobacteriales</taxon>
        <taxon>Natrialbaceae</taxon>
        <taxon>Natrinema</taxon>
    </lineage>
</organism>
<dbReference type="Pfam" id="PF25957">
    <property type="entry name" value="DUF7994"/>
    <property type="match status" value="1"/>
</dbReference>
<feature type="transmembrane region" description="Helical" evidence="1">
    <location>
        <begin position="36"/>
        <end position="56"/>
    </location>
</feature>
<keyword evidence="3" id="KW-1185">Reference proteome</keyword>
<feature type="transmembrane region" description="Helical" evidence="1">
    <location>
        <begin position="77"/>
        <end position="98"/>
    </location>
</feature>
<evidence type="ECO:0000256" key="1">
    <source>
        <dbReference type="SAM" id="Phobius"/>
    </source>
</evidence>
<evidence type="ECO:0000313" key="2">
    <source>
        <dbReference type="EMBL" id="QCW03289.1"/>
    </source>
</evidence>
<sequence>MVWSERRSSVGFGCLLFIVCGWTAWANSQSTVGAPATIALVASGWTALGATAFVTAGRRDRITVGDRRLEWWQIQGLGFVCLGTAVLTPAASGMYAWLNPITRVLLAGAFGINGALRLRYEPSADDPVEPSVRRLVRVAISSVVVYLAVRAVPF</sequence>
<gene>
    <name evidence="2" type="ORF">FGF80_08580</name>
</gene>
<dbReference type="EMBL" id="CP040637">
    <property type="protein sequence ID" value="QCW03289.1"/>
    <property type="molecule type" value="Genomic_DNA"/>
</dbReference>
<keyword evidence="1" id="KW-1133">Transmembrane helix</keyword>
<accession>A0A4P9TF51</accession>
<reference evidence="3" key="1">
    <citation type="submission" date="2019-05" db="EMBL/GenBank/DDBJ databases">
        <title>Complete Genome Sequence and Methylation Pattern of the Halophilic Archaeon Natrinema pallidum BOL6-1.</title>
        <authorList>
            <person name="DasSarma P."/>
            <person name="DasSarma B.P."/>
            <person name="DasSarma S.L."/>
            <person name="Martinez F.L."/>
            <person name="Guzman D."/>
            <person name="Roberts R.J."/>
            <person name="DasSarma S."/>
        </authorList>
    </citation>
    <scope>NUCLEOTIDE SEQUENCE [LARGE SCALE GENOMIC DNA]</scope>
    <source>
        <strain evidence="3">BOL6-1</strain>
    </source>
</reference>
<dbReference type="InterPro" id="IPR058307">
    <property type="entry name" value="DUF7994"/>
</dbReference>
<name>A0A4P9TF51_9EURY</name>
<dbReference type="GeneID" id="96156029"/>
<keyword evidence="1" id="KW-0472">Membrane</keyword>
<protein>
    <submittedName>
        <fullName evidence="2">Uncharacterized protein</fullName>
    </submittedName>
</protein>
<dbReference type="Proteomes" id="UP000307562">
    <property type="component" value="Chromosome"/>
</dbReference>
<dbReference type="RefSeq" id="WP_138653383.1">
    <property type="nucleotide sequence ID" value="NZ_CP040637.1"/>
</dbReference>
<evidence type="ECO:0000313" key="3">
    <source>
        <dbReference type="Proteomes" id="UP000307562"/>
    </source>
</evidence>